<dbReference type="EMBL" id="CAJVPU010002006">
    <property type="protein sequence ID" value="CAG8493265.1"/>
    <property type="molecule type" value="Genomic_DNA"/>
</dbReference>
<proteinExistence type="predicted"/>
<gene>
    <name evidence="1" type="ORF">DHETER_LOCUS2656</name>
</gene>
<evidence type="ECO:0000313" key="2">
    <source>
        <dbReference type="Proteomes" id="UP000789702"/>
    </source>
</evidence>
<organism evidence="1 2">
    <name type="scientific">Dentiscutata heterogama</name>
    <dbReference type="NCBI Taxonomy" id="1316150"/>
    <lineage>
        <taxon>Eukaryota</taxon>
        <taxon>Fungi</taxon>
        <taxon>Fungi incertae sedis</taxon>
        <taxon>Mucoromycota</taxon>
        <taxon>Glomeromycotina</taxon>
        <taxon>Glomeromycetes</taxon>
        <taxon>Diversisporales</taxon>
        <taxon>Gigasporaceae</taxon>
        <taxon>Dentiscutata</taxon>
    </lineage>
</organism>
<comment type="caution">
    <text evidence="1">The sequence shown here is derived from an EMBL/GenBank/DDBJ whole genome shotgun (WGS) entry which is preliminary data.</text>
</comment>
<name>A0ACA9KVA3_9GLOM</name>
<accession>A0ACA9KVA3</accession>
<feature type="non-terminal residue" evidence="1">
    <location>
        <position position="1"/>
    </location>
</feature>
<evidence type="ECO:0000313" key="1">
    <source>
        <dbReference type="EMBL" id="CAG8493265.1"/>
    </source>
</evidence>
<reference evidence="1" key="1">
    <citation type="submission" date="2021-06" db="EMBL/GenBank/DDBJ databases">
        <authorList>
            <person name="Kallberg Y."/>
            <person name="Tangrot J."/>
            <person name="Rosling A."/>
        </authorList>
    </citation>
    <scope>NUCLEOTIDE SEQUENCE</scope>
    <source>
        <strain evidence="1">IL203A</strain>
    </source>
</reference>
<keyword evidence="2" id="KW-1185">Reference proteome</keyword>
<dbReference type="Proteomes" id="UP000789702">
    <property type="component" value="Unassembled WGS sequence"/>
</dbReference>
<protein>
    <submittedName>
        <fullName evidence="1">5371_t:CDS:1</fullName>
    </submittedName>
</protein>
<sequence length="110" mass="13055">QEISEAFKYLKLRIPLEADELVKWFEETYVLGKVHSKIGSNHIGWHLCWATLVSNKHVRAYAIIEEIQKEQQMLRPKMNDFEYCDLEMLGFCLSQNFDMAVIYLSQDYMC</sequence>